<evidence type="ECO:0000313" key="1">
    <source>
        <dbReference type="EMBL" id="KAK5930331.1"/>
    </source>
</evidence>
<dbReference type="Proteomes" id="UP001331515">
    <property type="component" value="Unassembled WGS sequence"/>
</dbReference>
<gene>
    <name evidence="1" type="ORF">CgunFtcFv8_026572</name>
</gene>
<protein>
    <submittedName>
        <fullName evidence="1">Uncharacterized protein</fullName>
    </submittedName>
</protein>
<keyword evidence="2" id="KW-1185">Reference proteome</keyword>
<dbReference type="EMBL" id="JAURVH010001516">
    <property type="protein sequence ID" value="KAK5930331.1"/>
    <property type="molecule type" value="Genomic_DNA"/>
</dbReference>
<organism evidence="1 2">
    <name type="scientific">Champsocephalus gunnari</name>
    <name type="common">Mackerel icefish</name>
    <dbReference type="NCBI Taxonomy" id="52237"/>
    <lineage>
        <taxon>Eukaryota</taxon>
        <taxon>Metazoa</taxon>
        <taxon>Chordata</taxon>
        <taxon>Craniata</taxon>
        <taxon>Vertebrata</taxon>
        <taxon>Euteleostomi</taxon>
        <taxon>Actinopterygii</taxon>
        <taxon>Neopterygii</taxon>
        <taxon>Teleostei</taxon>
        <taxon>Neoteleostei</taxon>
        <taxon>Acanthomorphata</taxon>
        <taxon>Eupercaria</taxon>
        <taxon>Perciformes</taxon>
        <taxon>Notothenioidei</taxon>
        <taxon>Channichthyidae</taxon>
        <taxon>Champsocephalus</taxon>
    </lineage>
</organism>
<sequence>MNALPGVEKGRGPWMGFVLGSKTFLSCLTLSSTDETDLGSFTPRGEANCPGFVSETEGSVCKGVGLPTCEGPVWEKVA</sequence>
<dbReference type="AlphaFoldDB" id="A0AAN8DWG2"/>
<reference evidence="1 2" key="1">
    <citation type="journal article" date="2023" name="Mol. Biol. Evol.">
        <title>Genomics of Secondarily Temperate Adaptation in the Only Non-Antarctic Icefish.</title>
        <authorList>
            <person name="Rivera-Colon A.G."/>
            <person name="Rayamajhi N."/>
            <person name="Minhas B.F."/>
            <person name="Madrigal G."/>
            <person name="Bilyk K.T."/>
            <person name="Yoon V."/>
            <person name="Hune M."/>
            <person name="Gregory S."/>
            <person name="Cheng C.H.C."/>
            <person name="Catchen J.M."/>
        </authorList>
    </citation>
    <scope>NUCLEOTIDE SEQUENCE [LARGE SCALE GENOMIC DNA]</scope>
    <source>
        <tissue evidence="1">White muscle</tissue>
    </source>
</reference>
<proteinExistence type="predicted"/>
<name>A0AAN8DWG2_CHAGU</name>
<comment type="caution">
    <text evidence="1">The sequence shown here is derived from an EMBL/GenBank/DDBJ whole genome shotgun (WGS) entry which is preliminary data.</text>
</comment>
<accession>A0AAN8DWG2</accession>
<evidence type="ECO:0000313" key="2">
    <source>
        <dbReference type="Proteomes" id="UP001331515"/>
    </source>
</evidence>